<reference evidence="6 7" key="1">
    <citation type="submission" date="2016-01" db="EMBL/GenBank/DDBJ databases">
        <title>The new phylogeny of the genus Mycobacterium.</title>
        <authorList>
            <person name="Tarcisio F."/>
            <person name="Conor M."/>
            <person name="Antonella G."/>
            <person name="Elisabetta G."/>
            <person name="Giulia F.S."/>
            <person name="Sara T."/>
            <person name="Anna F."/>
            <person name="Clotilde B."/>
            <person name="Roberto B."/>
            <person name="Veronica D.S."/>
            <person name="Fabio R."/>
            <person name="Monica P."/>
            <person name="Olivier J."/>
            <person name="Enrico T."/>
            <person name="Nicola S."/>
        </authorList>
    </citation>
    <scope>NUCLEOTIDE SEQUENCE [LARGE SCALE GENOMIC DNA]</scope>
    <source>
        <strain evidence="6 7">DSM 44852</strain>
    </source>
</reference>
<dbReference type="AlphaFoldDB" id="A0A1X1UBH2"/>
<evidence type="ECO:0000256" key="4">
    <source>
        <dbReference type="ARBA" id="ARBA00023139"/>
    </source>
</evidence>
<keyword evidence="7" id="KW-1185">Reference proteome</keyword>
<dbReference type="Pfam" id="PF05481">
    <property type="entry name" value="Myco_19_kDa"/>
    <property type="match status" value="1"/>
</dbReference>
<dbReference type="InterPro" id="IPR008691">
    <property type="entry name" value="LpqH"/>
</dbReference>
<comment type="caution">
    <text evidence="6">The sequence shown here is derived from an EMBL/GenBank/DDBJ whole genome shotgun (WGS) entry which is preliminary data.</text>
</comment>
<evidence type="ECO:0000313" key="6">
    <source>
        <dbReference type="EMBL" id="ORV54157.1"/>
    </source>
</evidence>
<protein>
    <recommendedName>
        <fullName evidence="8">Lipoprotein LpqH</fullName>
    </recommendedName>
</protein>
<dbReference type="EMBL" id="LQOV01000009">
    <property type="protein sequence ID" value="ORV54157.1"/>
    <property type="molecule type" value="Genomic_DNA"/>
</dbReference>
<evidence type="ECO:0000256" key="5">
    <source>
        <dbReference type="ARBA" id="ARBA00023288"/>
    </source>
</evidence>
<name>A0A1X1UBH2_MYCFL</name>
<keyword evidence="1" id="KW-1003">Cell membrane</keyword>
<keyword evidence="2" id="KW-0732">Signal</keyword>
<accession>A0A1X1UBH2</accession>
<keyword evidence="5" id="KW-0449">Lipoprotein</keyword>
<evidence type="ECO:0008006" key="8">
    <source>
        <dbReference type="Google" id="ProtNLM"/>
    </source>
</evidence>
<dbReference type="Proteomes" id="UP000193010">
    <property type="component" value="Unassembled WGS sequence"/>
</dbReference>
<sequence length="148" mass="15411">MVCVAGAMAVVAALSGCSNDKPSTSSSNTSPAAGQATVSVNHVDQTGLGPIVCDVSDYSAEITIKRNGHNMAHASLAWKQGNPPQLKSALLLGIQGTSLRDPELGYGDTPPAVADPTVKKYGNRFVISAYGWNRTDQHAPFDIDVTCP</sequence>
<keyword evidence="4" id="KW-0564">Palmitate</keyword>
<gene>
    <name evidence="6" type="ORF">AWC05_18890</name>
</gene>
<proteinExistence type="predicted"/>
<evidence type="ECO:0000256" key="1">
    <source>
        <dbReference type="ARBA" id="ARBA00022475"/>
    </source>
</evidence>
<organism evidence="6 7">
    <name type="scientific">Mycobacterium florentinum</name>
    <dbReference type="NCBI Taxonomy" id="292462"/>
    <lineage>
        <taxon>Bacteria</taxon>
        <taxon>Bacillati</taxon>
        <taxon>Actinomycetota</taxon>
        <taxon>Actinomycetes</taxon>
        <taxon>Mycobacteriales</taxon>
        <taxon>Mycobacteriaceae</taxon>
        <taxon>Mycobacterium</taxon>
        <taxon>Mycobacterium simiae complex</taxon>
    </lineage>
</organism>
<keyword evidence="3" id="KW-0472">Membrane</keyword>
<evidence type="ECO:0000256" key="2">
    <source>
        <dbReference type="ARBA" id="ARBA00022729"/>
    </source>
</evidence>
<evidence type="ECO:0000256" key="3">
    <source>
        <dbReference type="ARBA" id="ARBA00023136"/>
    </source>
</evidence>
<dbReference type="GO" id="GO:0016020">
    <property type="term" value="C:membrane"/>
    <property type="evidence" value="ECO:0007669"/>
    <property type="project" value="InterPro"/>
</dbReference>
<evidence type="ECO:0000313" key="7">
    <source>
        <dbReference type="Proteomes" id="UP000193010"/>
    </source>
</evidence>